<dbReference type="PRINTS" id="PR00081">
    <property type="entry name" value="GDHRDH"/>
</dbReference>
<evidence type="ECO:0000256" key="1">
    <source>
        <dbReference type="ARBA" id="ARBA00006484"/>
    </source>
</evidence>
<name>A0A4Z0NR90_9HYPH</name>
<dbReference type="GO" id="GO:0006006">
    <property type="term" value="P:glucose metabolic process"/>
    <property type="evidence" value="ECO:0007669"/>
    <property type="project" value="TreeGrafter"/>
</dbReference>
<dbReference type="PANTHER" id="PTHR44252">
    <property type="entry name" value="D-ERYTHRULOSE REDUCTASE"/>
    <property type="match status" value="1"/>
</dbReference>
<dbReference type="RefSeq" id="WP_135414669.1">
    <property type="nucleotide sequence ID" value="NZ_SRLB01000007.1"/>
</dbReference>
<dbReference type="CDD" id="cd05233">
    <property type="entry name" value="SDR_c"/>
    <property type="match status" value="1"/>
</dbReference>
<dbReference type="FunFam" id="3.40.50.720:FF:000084">
    <property type="entry name" value="Short-chain dehydrogenase reductase"/>
    <property type="match status" value="1"/>
</dbReference>
<dbReference type="GO" id="GO:0050038">
    <property type="term" value="F:L-xylulose reductase (NADPH) activity"/>
    <property type="evidence" value="ECO:0007669"/>
    <property type="project" value="TreeGrafter"/>
</dbReference>
<dbReference type="GO" id="GO:0005997">
    <property type="term" value="P:xylulose metabolic process"/>
    <property type="evidence" value="ECO:0007669"/>
    <property type="project" value="TreeGrafter"/>
</dbReference>
<dbReference type="InterPro" id="IPR002347">
    <property type="entry name" value="SDR_fam"/>
</dbReference>
<dbReference type="AlphaFoldDB" id="A0A4Z0NR90"/>
<dbReference type="OrthoDB" id="9790146at2"/>
<keyword evidence="5" id="KW-1185">Reference proteome</keyword>
<dbReference type="Gene3D" id="3.40.50.720">
    <property type="entry name" value="NAD(P)-binding Rossmann-like Domain"/>
    <property type="match status" value="1"/>
</dbReference>
<dbReference type="InterPro" id="IPR036291">
    <property type="entry name" value="NAD(P)-bd_dom_sf"/>
</dbReference>
<accession>A0A4Z0NR90</accession>
<dbReference type="GO" id="GO:0004090">
    <property type="term" value="F:carbonyl reductase (NADPH) activity"/>
    <property type="evidence" value="ECO:0007669"/>
    <property type="project" value="TreeGrafter"/>
</dbReference>
<dbReference type="PANTHER" id="PTHR44252:SF3">
    <property type="entry name" value="D-ERYTHRULOSE REDUCTASE-RELATED"/>
    <property type="match status" value="1"/>
</dbReference>
<evidence type="ECO:0000313" key="5">
    <source>
        <dbReference type="Proteomes" id="UP000297535"/>
    </source>
</evidence>
<proteinExistence type="inferred from homology"/>
<dbReference type="PROSITE" id="PS00061">
    <property type="entry name" value="ADH_SHORT"/>
    <property type="match status" value="1"/>
</dbReference>
<protein>
    <submittedName>
        <fullName evidence="4">SDR family oxidoreductase</fullName>
    </submittedName>
</protein>
<comment type="similarity">
    <text evidence="1">Belongs to the short-chain dehydrogenases/reductases (SDR) family.</text>
</comment>
<evidence type="ECO:0000256" key="3">
    <source>
        <dbReference type="ARBA" id="ARBA00022857"/>
    </source>
</evidence>
<organism evidence="4 5">
    <name type="scientific">Methylobacterium nonmethylotrophicum</name>
    <dbReference type="NCBI Taxonomy" id="1141884"/>
    <lineage>
        <taxon>Bacteria</taxon>
        <taxon>Pseudomonadati</taxon>
        <taxon>Pseudomonadota</taxon>
        <taxon>Alphaproteobacteria</taxon>
        <taxon>Hyphomicrobiales</taxon>
        <taxon>Methylobacteriaceae</taxon>
        <taxon>Methylobacterium</taxon>
    </lineage>
</organism>
<dbReference type="Proteomes" id="UP000297535">
    <property type="component" value="Unassembled WGS sequence"/>
</dbReference>
<comment type="caution">
    <text evidence="4">The sequence shown here is derived from an EMBL/GenBank/DDBJ whole genome shotgun (WGS) entry which is preliminary data.</text>
</comment>
<gene>
    <name evidence="4" type="ORF">EU555_10780</name>
</gene>
<reference evidence="4 5" key="1">
    <citation type="submission" date="2019-04" db="EMBL/GenBank/DDBJ databases">
        <authorList>
            <person name="Feng G."/>
            <person name="Zhu H."/>
        </authorList>
    </citation>
    <scope>NUCLEOTIDE SEQUENCE [LARGE SCALE GENOMIC DNA]</scope>
    <source>
        <strain evidence="4 5">6HR-1</strain>
    </source>
</reference>
<evidence type="ECO:0000256" key="2">
    <source>
        <dbReference type="ARBA" id="ARBA00011881"/>
    </source>
</evidence>
<dbReference type="Pfam" id="PF13561">
    <property type="entry name" value="adh_short_C2"/>
    <property type="match status" value="1"/>
</dbReference>
<dbReference type="InterPro" id="IPR020904">
    <property type="entry name" value="Sc_DH/Rdtase_CS"/>
</dbReference>
<dbReference type="EMBL" id="SRLB01000007">
    <property type="protein sequence ID" value="TGD99662.1"/>
    <property type="molecule type" value="Genomic_DNA"/>
</dbReference>
<evidence type="ECO:0000313" key="4">
    <source>
        <dbReference type="EMBL" id="TGD99662.1"/>
    </source>
</evidence>
<comment type="subunit">
    <text evidence="2">Homotetramer.</text>
</comment>
<keyword evidence="3" id="KW-0521">NADP</keyword>
<sequence>MSDLNLSSVARSRGEQLAGLIALVTGAGRGIGRACALACAAAGAEVIAVARTEADLAALAAAHPRIRPMIADVAADEFPARIRALPHLDILINNAGTNRLQPLPEVDVATLDHLLHLNVRSAFLVSQAAALRMLELGRGGSIVHISSQMGHVGGPKRAVYCMTKHAIEGLTKAMAVELASAGIRVNAVAPTIVETPMTAPFFEDPAYRQFALSTIPMGRVAQPEDVAEAVVYLASPAAGLVTGTSLRVDGGATAQ</sequence>
<dbReference type="InterPro" id="IPR051737">
    <property type="entry name" value="L-xylulose/Carbonyl_redctase"/>
</dbReference>
<dbReference type="PRINTS" id="PR00080">
    <property type="entry name" value="SDRFAMILY"/>
</dbReference>
<dbReference type="SUPFAM" id="SSF51735">
    <property type="entry name" value="NAD(P)-binding Rossmann-fold domains"/>
    <property type="match status" value="1"/>
</dbReference>